<dbReference type="RefSeq" id="WP_212519108.1">
    <property type="nucleotide sequence ID" value="NZ_JAGSOH010000046.1"/>
</dbReference>
<dbReference type="GO" id="GO:0006753">
    <property type="term" value="P:nucleoside phosphate metabolic process"/>
    <property type="evidence" value="ECO:0007669"/>
    <property type="project" value="TreeGrafter"/>
</dbReference>
<gene>
    <name evidence="3" type="ORF">KDK95_16745</name>
</gene>
<dbReference type="PROSITE" id="PS51462">
    <property type="entry name" value="NUDIX"/>
    <property type="match status" value="1"/>
</dbReference>
<dbReference type="PANTHER" id="PTHR11839">
    <property type="entry name" value="UDP/ADP-SUGAR PYROPHOSPHATASE"/>
    <property type="match status" value="1"/>
</dbReference>
<keyword evidence="4" id="KW-1185">Reference proteome</keyword>
<dbReference type="Gene3D" id="3.90.79.10">
    <property type="entry name" value="Nucleoside Triphosphate Pyrophosphohydrolase"/>
    <property type="match status" value="1"/>
</dbReference>
<dbReference type="PANTHER" id="PTHR11839:SF31">
    <property type="entry name" value="ADP-RIBOSE PYROPHOSPHATASE"/>
    <property type="match status" value="1"/>
</dbReference>
<name>A0A941IJK5_9ACTN</name>
<dbReference type="GO" id="GO:0005829">
    <property type="term" value="C:cytosol"/>
    <property type="evidence" value="ECO:0007669"/>
    <property type="project" value="TreeGrafter"/>
</dbReference>
<accession>A0A941IJK5</accession>
<dbReference type="AlphaFoldDB" id="A0A941IJK5"/>
<dbReference type="Pfam" id="PF00293">
    <property type="entry name" value="NUDIX"/>
    <property type="match status" value="1"/>
</dbReference>
<evidence type="ECO:0000259" key="2">
    <source>
        <dbReference type="PROSITE" id="PS51462"/>
    </source>
</evidence>
<proteinExistence type="predicted"/>
<dbReference type="InterPro" id="IPR000086">
    <property type="entry name" value="NUDIX_hydrolase_dom"/>
</dbReference>
<organism evidence="3 4">
    <name type="scientific">Actinospica acidithermotolerans</name>
    <dbReference type="NCBI Taxonomy" id="2828514"/>
    <lineage>
        <taxon>Bacteria</taxon>
        <taxon>Bacillati</taxon>
        <taxon>Actinomycetota</taxon>
        <taxon>Actinomycetes</taxon>
        <taxon>Catenulisporales</taxon>
        <taxon>Actinospicaceae</taxon>
        <taxon>Actinospica</taxon>
    </lineage>
</organism>
<feature type="domain" description="Nudix hydrolase" evidence="2">
    <location>
        <begin position="51"/>
        <end position="184"/>
    </location>
</feature>
<evidence type="ECO:0000313" key="4">
    <source>
        <dbReference type="Proteomes" id="UP000676325"/>
    </source>
</evidence>
<sequence>MTTEAEFEIEDTAESWPVLSSKVLAEGGISAYHEDLVLMVDGTRARRQYTTHHGAVGVIALDDAGRMLTLRQYRHPVRRLLWELPAGLLDKSGEHPLTAAKRELYEEAHLQAAEWRVLVDYFNSSGTSDEATRIFVARGVSAADGEQFAREGEEAGIVAQWIALPEMVERVLDGRVGTSSMVAAVCALQVALTRPGGWDSLRPADAPWPARPF</sequence>
<dbReference type="GO" id="GO:0019693">
    <property type="term" value="P:ribose phosphate metabolic process"/>
    <property type="evidence" value="ECO:0007669"/>
    <property type="project" value="TreeGrafter"/>
</dbReference>
<dbReference type="InterPro" id="IPR015797">
    <property type="entry name" value="NUDIX_hydrolase-like_dom_sf"/>
</dbReference>
<keyword evidence="1 3" id="KW-0378">Hydrolase</keyword>
<dbReference type="EMBL" id="JAGSOH010000046">
    <property type="protein sequence ID" value="MBR7827967.1"/>
    <property type="molecule type" value="Genomic_DNA"/>
</dbReference>
<evidence type="ECO:0000256" key="1">
    <source>
        <dbReference type="ARBA" id="ARBA00022801"/>
    </source>
</evidence>
<reference evidence="3" key="1">
    <citation type="submission" date="2021-04" db="EMBL/GenBank/DDBJ databases">
        <title>Genome based classification of Actinospica acidithermotolerans sp. nov., an actinobacterium isolated from an Indonesian hot spring.</title>
        <authorList>
            <person name="Kusuma A.B."/>
            <person name="Putra K.E."/>
            <person name="Nafisah S."/>
            <person name="Loh J."/>
            <person name="Nouioui I."/>
            <person name="Goodfellow M."/>
        </authorList>
    </citation>
    <scope>NUCLEOTIDE SEQUENCE</scope>
    <source>
        <strain evidence="3">MGRD01-02</strain>
    </source>
</reference>
<protein>
    <submittedName>
        <fullName evidence="3">NUDIX hydrolase</fullName>
    </submittedName>
</protein>
<evidence type="ECO:0000313" key="3">
    <source>
        <dbReference type="EMBL" id="MBR7827967.1"/>
    </source>
</evidence>
<dbReference type="Proteomes" id="UP000676325">
    <property type="component" value="Unassembled WGS sequence"/>
</dbReference>
<comment type="caution">
    <text evidence="3">The sequence shown here is derived from an EMBL/GenBank/DDBJ whole genome shotgun (WGS) entry which is preliminary data.</text>
</comment>
<dbReference type="SUPFAM" id="SSF55811">
    <property type="entry name" value="Nudix"/>
    <property type="match status" value="1"/>
</dbReference>
<dbReference type="GO" id="GO:0016787">
    <property type="term" value="F:hydrolase activity"/>
    <property type="evidence" value="ECO:0007669"/>
    <property type="project" value="UniProtKB-KW"/>
</dbReference>